<evidence type="ECO:0000313" key="2">
    <source>
        <dbReference type="EMBL" id="GAA3185178.1"/>
    </source>
</evidence>
<evidence type="ECO:0008006" key="4">
    <source>
        <dbReference type="Google" id="ProtNLM"/>
    </source>
</evidence>
<keyword evidence="3" id="KW-1185">Reference proteome</keyword>
<sequence>MLPRSANLRPRPALPSTRKYAVDPALTQRYRPVTAALADTGLLYTLAHRPKYLEMFLELYGEAVTVASAVEEEIREVAKVPRLDRPRLGLVLMGACADLLVAKIDDRSITVREPSEGSADLLFPVQQQLRELDRAAAQRRGERWSPHDAGRAKRHSGEADSILVAADVIKAGGTAILLTNDGGASLTAWRQGVSARNLRHILAELACERGDLKEEDLLRAYHEMTAHFGTPPSDVHPTDSAAFRCRAALTGECRICGASTR</sequence>
<dbReference type="Proteomes" id="UP001501866">
    <property type="component" value="Unassembled WGS sequence"/>
</dbReference>
<feature type="region of interest" description="Disordered" evidence="1">
    <location>
        <begin position="136"/>
        <end position="156"/>
    </location>
</feature>
<gene>
    <name evidence="2" type="ORF">GCM10010451_38010</name>
</gene>
<dbReference type="EMBL" id="BAAAUH010000028">
    <property type="protein sequence ID" value="GAA3185178.1"/>
    <property type="molecule type" value="Genomic_DNA"/>
</dbReference>
<dbReference type="RefSeq" id="WP_233477985.1">
    <property type="nucleotide sequence ID" value="NZ_BAAAUH010000028.1"/>
</dbReference>
<evidence type="ECO:0000313" key="3">
    <source>
        <dbReference type="Proteomes" id="UP001501866"/>
    </source>
</evidence>
<accession>A0ABP6PPM2</accession>
<organism evidence="2 3">
    <name type="scientific">Streptomyces virens</name>
    <dbReference type="NCBI Taxonomy" id="285572"/>
    <lineage>
        <taxon>Bacteria</taxon>
        <taxon>Bacillati</taxon>
        <taxon>Actinomycetota</taxon>
        <taxon>Actinomycetes</taxon>
        <taxon>Kitasatosporales</taxon>
        <taxon>Streptomycetaceae</taxon>
        <taxon>Streptomyces</taxon>
    </lineage>
</organism>
<proteinExistence type="predicted"/>
<protein>
    <recommendedName>
        <fullName evidence="4">PIN domain-containing protein</fullName>
    </recommendedName>
</protein>
<name>A0ABP6PPM2_9ACTN</name>
<comment type="caution">
    <text evidence="2">The sequence shown here is derived from an EMBL/GenBank/DDBJ whole genome shotgun (WGS) entry which is preliminary data.</text>
</comment>
<reference evidence="3" key="1">
    <citation type="journal article" date="2019" name="Int. J. Syst. Evol. Microbiol.">
        <title>The Global Catalogue of Microorganisms (GCM) 10K type strain sequencing project: providing services to taxonomists for standard genome sequencing and annotation.</title>
        <authorList>
            <consortium name="The Broad Institute Genomics Platform"/>
            <consortium name="The Broad Institute Genome Sequencing Center for Infectious Disease"/>
            <person name="Wu L."/>
            <person name="Ma J."/>
        </authorList>
    </citation>
    <scope>NUCLEOTIDE SEQUENCE [LARGE SCALE GENOMIC DNA]</scope>
    <source>
        <strain evidence="3">JCM 9095</strain>
    </source>
</reference>
<evidence type="ECO:0000256" key="1">
    <source>
        <dbReference type="SAM" id="MobiDB-lite"/>
    </source>
</evidence>